<evidence type="ECO:0000313" key="3">
    <source>
        <dbReference type="EMBL" id="SEA92790.1"/>
    </source>
</evidence>
<dbReference type="EMBL" id="FNRI01000009">
    <property type="protein sequence ID" value="SEA92790.1"/>
    <property type="molecule type" value="Genomic_DNA"/>
</dbReference>
<gene>
    <name evidence="3" type="ORF">SAMN05444145_10978</name>
</gene>
<dbReference type="PANTHER" id="PTHR47566">
    <property type="match status" value="1"/>
</dbReference>
<proteinExistence type="predicted"/>
<dbReference type="PANTHER" id="PTHR47566:SF1">
    <property type="entry name" value="PROTEIN NUD1"/>
    <property type="match status" value="1"/>
</dbReference>
<dbReference type="AlphaFoldDB" id="A0A1H4F783"/>
<dbReference type="Gene3D" id="3.80.10.10">
    <property type="entry name" value="Ribonuclease Inhibitor"/>
    <property type="match status" value="2"/>
</dbReference>
<evidence type="ECO:0008006" key="5">
    <source>
        <dbReference type="Google" id="ProtNLM"/>
    </source>
</evidence>
<sequence length="409" mass="47241">MLIFGTLILGLMKNFFLILCFGLFVCGCSKEEEPPFIVSDDDPVLFDDLDFERFCLCQFDHDHDGKLFARDVKEVWNLEIPGSLKIRSLKGIEYFVNLRELCCAYQEFKSLDVSHNTKLTSLICSHNPFLKKLNVSGNPELESLSCEDCALTQLDLSRNHKLEFLYFDHTPISRLDVRQCSEYFKCSFLDRLESSDLKVYMMWYQVSPHRSKYLSSNSFQYLKGPSFVIDGDRDLNFAEPHIEEKVLGAGFYAALAFHSIDVNADGRVSRREACRVLNIKLDGEQLVTLKDIAHLRNLDDLEIAASDKDKARLKSMDDVAEHNWLATLSMKNLPLKAIDLGKFPNLVRLSLDNVDVVSLDVSVCPWWFRGLTIENCPALKEVWFRDEEQLSHMWDQYLDPPFEIRFKNN</sequence>
<organism evidence="3 4">
    <name type="scientific">Alistipes timonensis JC136</name>
    <dbReference type="NCBI Taxonomy" id="1033731"/>
    <lineage>
        <taxon>Bacteria</taxon>
        <taxon>Pseudomonadati</taxon>
        <taxon>Bacteroidota</taxon>
        <taxon>Bacteroidia</taxon>
        <taxon>Bacteroidales</taxon>
        <taxon>Rikenellaceae</taxon>
        <taxon>Alistipes</taxon>
    </lineage>
</organism>
<keyword evidence="4" id="KW-1185">Reference proteome</keyword>
<evidence type="ECO:0000313" key="4">
    <source>
        <dbReference type="Proteomes" id="UP000183253"/>
    </source>
</evidence>
<keyword evidence="1" id="KW-0433">Leucine-rich repeat</keyword>
<evidence type="ECO:0000256" key="1">
    <source>
        <dbReference type="ARBA" id="ARBA00022614"/>
    </source>
</evidence>
<accession>A0A1H4F783</accession>
<dbReference type="SUPFAM" id="SSF52058">
    <property type="entry name" value="L domain-like"/>
    <property type="match status" value="1"/>
</dbReference>
<evidence type="ECO:0000256" key="2">
    <source>
        <dbReference type="ARBA" id="ARBA00022737"/>
    </source>
</evidence>
<name>A0A1H4F783_9BACT</name>
<dbReference type="InterPro" id="IPR052574">
    <property type="entry name" value="CDIRP"/>
</dbReference>
<dbReference type="InterPro" id="IPR032675">
    <property type="entry name" value="LRR_dom_sf"/>
</dbReference>
<keyword evidence="2" id="KW-0677">Repeat</keyword>
<protein>
    <recommendedName>
        <fullName evidence="5">Leucine Rich repeat-containing protein</fullName>
    </recommendedName>
</protein>
<dbReference type="STRING" id="1033731.SAMN05444145_10978"/>
<reference evidence="3 4" key="1">
    <citation type="submission" date="2016-10" db="EMBL/GenBank/DDBJ databases">
        <authorList>
            <person name="de Groot N.N."/>
        </authorList>
    </citation>
    <scope>NUCLEOTIDE SEQUENCE [LARGE SCALE GENOMIC DNA]</scope>
    <source>
        <strain evidence="3 4">DSM 25383</strain>
    </source>
</reference>
<dbReference type="Proteomes" id="UP000183253">
    <property type="component" value="Unassembled WGS sequence"/>
</dbReference>
<dbReference type="GO" id="GO:0035591">
    <property type="term" value="F:signaling adaptor activity"/>
    <property type="evidence" value="ECO:0007669"/>
    <property type="project" value="TreeGrafter"/>
</dbReference>